<keyword evidence="3" id="KW-1185">Reference proteome</keyword>
<comment type="caution">
    <text evidence="2">The sequence shown here is derived from an EMBL/GenBank/DDBJ whole genome shotgun (WGS) entry which is preliminary data.</text>
</comment>
<proteinExistence type="predicted"/>
<gene>
    <name evidence="2" type="ORF">RIF29_06734</name>
</gene>
<keyword evidence="1" id="KW-0812">Transmembrane</keyword>
<keyword evidence="1" id="KW-1133">Transmembrane helix</keyword>
<sequence length="81" mass="8934">MYIYGIGDLVLSVTLTQPQHPLSPRLTTHTYTHTLSSLLSLSLSLSLSFIHSFIFSLLLQLQLLPPSFSAPGFLLAIRNHG</sequence>
<reference evidence="2 3" key="1">
    <citation type="submission" date="2024-01" db="EMBL/GenBank/DDBJ databases">
        <title>The genomes of 5 underutilized Papilionoideae crops provide insights into root nodulation and disease resistanc.</title>
        <authorList>
            <person name="Yuan L."/>
        </authorList>
    </citation>
    <scope>NUCLEOTIDE SEQUENCE [LARGE SCALE GENOMIC DNA]</scope>
    <source>
        <strain evidence="2">ZHUSHIDOU_FW_LH</strain>
        <tissue evidence="2">Leaf</tissue>
    </source>
</reference>
<evidence type="ECO:0000313" key="2">
    <source>
        <dbReference type="EMBL" id="KAK7291522.1"/>
    </source>
</evidence>
<accession>A0AAN9J3H5</accession>
<keyword evidence="1" id="KW-0472">Membrane</keyword>
<organism evidence="2 3">
    <name type="scientific">Crotalaria pallida</name>
    <name type="common">Smooth rattlebox</name>
    <name type="synonym">Crotalaria striata</name>
    <dbReference type="NCBI Taxonomy" id="3830"/>
    <lineage>
        <taxon>Eukaryota</taxon>
        <taxon>Viridiplantae</taxon>
        <taxon>Streptophyta</taxon>
        <taxon>Embryophyta</taxon>
        <taxon>Tracheophyta</taxon>
        <taxon>Spermatophyta</taxon>
        <taxon>Magnoliopsida</taxon>
        <taxon>eudicotyledons</taxon>
        <taxon>Gunneridae</taxon>
        <taxon>Pentapetalae</taxon>
        <taxon>rosids</taxon>
        <taxon>fabids</taxon>
        <taxon>Fabales</taxon>
        <taxon>Fabaceae</taxon>
        <taxon>Papilionoideae</taxon>
        <taxon>50 kb inversion clade</taxon>
        <taxon>genistoids sensu lato</taxon>
        <taxon>core genistoids</taxon>
        <taxon>Crotalarieae</taxon>
        <taxon>Crotalaria</taxon>
    </lineage>
</organism>
<feature type="transmembrane region" description="Helical" evidence="1">
    <location>
        <begin position="38"/>
        <end position="59"/>
    </location>
</feature>
<name>A0AAN9J3H5_CROPI</name>
<evidence type="ECO:0000313" key="3">
    <source>
        <dbReference type="Proteomes" id="UP001372338"/>
    </source>
</evidence>
<dbReference type="Proteomes" id="UP001372338">
    <property type="component" value="Unassembled WGS sequence"/>
</dbReference>
<protein>
    <submittedName>
        <fullName evidence="2">Uncharacterized protein</fullName>
    </submittedName>
</protein>
<dbReference type="EMBL" id="JAYWIO010000001">
    <property type="protein sequence ID" value="KAK7291522.1"/>
    <property type="molecule type" value="Genomic_DNA"/>
</dbReference>
<dbReference type="AlphaFoldDB" id="A0AAN9J3H5"/>
<evidence type="ECO:0000256" key="1">
    <source>
        <dbReference type="SAM" id="Phobius"/>
    </source>
</evidence>